<keyword evidence="1" id="KW-0812">Transmembrane</keyword>
<dbReference type="KEGG" id="ftj:FTUN_8024"/>
<organism evidence="3 4">
    <name type="scientific">Frigoriglobus tundricola</name>
    <dbReference type="NCBI Taxonomy" id="2774151"/>
    <lineage>
        <taxon>Bacteria</taxon>
        <taxon>Pseudomonadati</taxon>
        <taxon>Planctomycetota</taxon>
        <taxon>Planctomycetia</taxon>
        <taxon>Gemmatales</taxon>
        <taxon>Gemmataceae</taxon>
        <taxon>Frigoriglobus</taxon>
    </lineage>
</organism>
<evidence type="ECO:0000313" key="3">
    <source>
        <dbReference type="EMBL" id="QJX00395.1"/>
    </source>
</evidence>
<dbReference type="AlphaFoldDB" id="A0A6M5Z3U5"/>
<evidence type="ECO:0000259" key="2">
    <source>
        <dbReference type="Pfam" id="PF21537"/>
    </source>
</evidence>
<dbReference type="RefSeq" id="WP_171475149.1">
    <property type="nucleotide sequence ID" value="NZ_CP053452.2"/>
</dbReference>
<dbReference type="InterPro" id="IPR048447">
    <property type="entry name" value="DUF1980_C"/>
</dbReference>
<keyword evidence="1" id="KW-0472">Membrane</keyword>
<proteinExistence type="predicted"/>
<feature type="transmembrane region" description="Helical" evidence="1">
    <location>
        <begin position="124"/>
        <end position="142"/>
    </location>
</feature>
<keyword evidence="1" id="KW-1133">Transmembrane helix</keyword>
<protein>
    <recommendedName>
        <fullName evidence="2">DUF1980 domain-containing protein</fullName>
    </recommendedName>
</protein>
<keyword evidence="4" id="KW-1185">Reference proteome</keyword>
<feature type="transmembrane region" description="Helical" evidence="1">
    <location>
        <begin position="19"/>
        <end position="37"/>
    </location>
</feature>
<name>A0A6M5Z3U5_9BACT</name>
<feature type="transmembrane region" description="Helical" evidence="1">
    <location>
        <begin position="49"/>
        <end position="72"/>
    </location>
</feature>
<gene>
    <name evidence="3" type="ORF">FTUN_8024</name>
</gene>
<reference evidence="4" key="1">
    <citation type="submission" date="2020-05" db="EMBL/GenBank/DDBJ databases">
        <title>Frigoriglobus tundricola gen. nov., sp. nov., a psychrotolerant cellulolytic planctomycete of the family Gemmataceae with two divergent copies of 16S rRNA gene.</title>
        <authorList>
            <person name="Kulichevskaya I.S."/>
            <person name="Ivanova A.A."/>
            <person name="Naumoff D.G."/>
            <person name="Beletsky A.V."/>
            <person name="Rijpstra W.I.C."/>
            <person name="Sinninghe Damste J.S."/>
            <person name="Mardanov A.V."/>
            <person name="Ravin N.V."/>
            <person name="Dedysh S.N."/>
        </authorList>
    </citation>
    <scope>NUCLEOTIDE SEQUENCE [LARGE SCALE GENOMIC DNA]</scope>
    <source>
        <strain evidence="4">PL17</strain>
    </source>
</reference>
<feature type="domain" description="DUF1980" evidence="2">
    <location>
        <begin position="256"/>
        <end position="330"/>
    </location>
</feature>
<dbReference type="EMBL" id="CP053452">
    <property type="protein sequence ID" value="QJX00395.1"/>
    <property type="molecule type" value="Genomic_DNA"/>
</dbReference>
<accession>A0A6M5Z3U5</accession>
<evidence type="ECO:0000313" key="4">
    <source>
        <dbReference type="Proteomes" id="UP000503447"/>
    </source>
</evidence>
<dbReference type="Pfam" id="PF21537">
    <property type="entry name" value="DUF1980_C"/>
    <property type="match status" value="1"/>
</dbReference>
<evidence type="ECO:0000256" key="1">
    <source>
        <dbReference type="SAM" id="Phobius"/>
    </source>
</evidence>
<dbReference type="Proteomes" id="UP000503447">
    <property type="component" value="Chromosome"/>
</dbReference>
<sequence length="339" mass="37278">MAHSHSGCQSPRDYFTEQLLTILVCGALAFVGIQMYMQDMLRHILAPQFHFPVLIGSIAVLVLVAFRAIAVWREAGELQPLNDMNCQENHVHSATCNHLPGLPDGSGGDPNLADDGHSHDMSWMFARMLILVFPIALFALGVPNTGFSKGKQLDAAGKDTALNMSPKAIEEAAKDTTTVEIKPLEVQPDGTKVRELKTAKGLKIREIVSTSGDTKYVLIPGEGAEFSFNALTEAAFDADKRKALEGQTAIMQGRFKRLGDKEFTLFRLKMTCCGPDAVTLKVRIIAPQAVGEFADFDWVQVKGVIQFIKAPGQERYTPVLVLSDITDITRQPIKNEYEF</sequence>